<reference evidence="1" key="1">
    <citation type="submission" date="2020-05" db="EMBL/GenBank/DDBJ databases">
        <authorList>
            <person name="Chiriac C."/>
            <person name="Salcher M."/>
            <person name="Ghai R."/>
            <person name="Kavagutti S V."/>
        </authorList>
    </citation>
    <scope>NUCLEOTIDE SEQUENCE</scope>
</reference>
<gene>
    <name evidence="1" type="ORF">UFOPK4420_00216</name>
</gene>
<accession>A0A6J7VR24</accession>
<sequence length="117" mass="12112">MNSSSSPVVDDSSTVITPSLPTLSIASAIKSPMALSWAEMVATSAIWDLPLTAVEFFRNASVIADTACSIPYFSSIGWAPAAKLRRPSLTMACAKTVAVVVPSPATSLVFSATCLTS</sequence>
<proteinExistence type="predicted"/>
<protein>
    <submittedName>
        <fullName evidence="1">Unannotated protein</fullName>
    </submittedName>
</protein>
<organism evidence="1">
    <name type="scientific">freshwater metagenome</name>
    <dbReference type="NCBI Taxonomy" id="449393"/>
    <lineage>
        <taxon>unclassified sequences</taxon>
        <taxon>metagenomes</taxon>
        <taxon>ecological metagenomes</taxon>
    </lineage>
</organism>
<evidence type="ECO:0000313" key="1">
    <source>
        <dbReference type="EMBL" id="CAB5105785.1"/>
    </source>
</evidence>
<dbReference type="AlphaFoldDB" id="A0A6J7VR24"/>
<dbReference type="EMBL" id="CAFBRU010000012">
    <property type="protein sequence ID" value="CAB5105785.1"/>
    <property type="molecule type" value="Genomic_DNA"/>
</dbReference>
<name>A0A6J7VR24_9ZZZZ</name>